<sequence>MLVQNREYFINRYGKQRGVTVMHRMRTWYSMQFKLAQREKRTADATRFSGLIDHMSTLIKG</sequence>
<evidence type="ECO:0000313" key="1">
    <source>
        <dbReference type="EMBL" id="QIG68406.1"/>
    </source>
</evidence>
<proteinExistence type="predicted"/>
<reference evidence="1 2" key="1">
    <citation type="submission" date="2020-01" db="EMBL/GenBank/DDBJ databases">
        <title>Patterns of diversity and host range of bacteriophage communities associated with bean-nodulatin bacteria.</title>
        <authorList>
            <person name="Vann Cauwenberghe J."/>
            <person name="Santamaria R.I."/>
            <person name="Bustos P."/>
            <person name="Juarez S."/>
            <person name="Gonzalez V."/>
        </authorList>
    </citation>
    <scope>NUCLEOTIDE SEQUENCE [LARGE SCALE GENOMIC DNA]</scope>
    <source>
        <strain evidence="2">RHph</strain>
    </source>
</reference>
<accession>A0A7S5UTL7</accession>
<gene>
    <name evidence="1" type="ORF">EVB62_004</name>
</gene>
<keyword evidence="2" id="KW-1185">Reference proteome</keyword>
<dbReference type="EMBL" id="MN988492">
    <property type="protein sequence ID" value="QIG68406.1"/>
    <property type="molecule type" value="Genomic_DNA"/>
</dbReference>
<organism evidence="1 2">
    <name type="scientific">Rhizobium phage RHph_TM33</name>
    <dbReference type="NCBI Taxonomy" id="2509765"/>
    <lineage>
        <taxon>Viruses</taxon>
        <taxon>Duplodnaviria</taxon>
        <taxon>Heunggongvirae</taxon>
        <taxon>Uroviricota</taxon>
        <taxon>Caudoviricetes</taxon>
        <taxon>Autographivirales</taxon>
        <taxon>Dunnvirinae</taxon>
        <taxon>Cuernavacavirus</taxon>
        <taxon>Cuernavacavirus RHphTM33</taxon>
    </lineage>
</organism>
<name>A0A7S5UTL7_9CAUD</name>
<protein>
    <submittedName>
        <fullName evidence="1">Uncharacterized protein</fullName>
    </submittedName>
</protein>
<evidence type="ECO:0000313" key="2">
    <source>
        <dbReference type="Proteomes" id="UP000612664"/>
    </source>
</evidence>
<dbReference type="Proteomes" id="UP000612664">
    <property type="component" value="Segment"/>
</dbReference>